<evidence type="ECO:0000313" key="2">
    <source>
        <dbReference type="EMBL" id="CAD6197688.1"/>
    </source>
</evidence>
<gene>
    <name evidence="2" type="ORF">CAUJ_LOCUS13597</name>
</gene>
<sequence length="110" mass="12228">MNDSEYPPILCDPTFNAGGELAKYCLQMTYMIPALIVDAGFLVKNIYFDYFLVAQYLTIDFCNVCTPIVMIYMSSALRKVLFKSGDSKVVIVSASPSVASIRSKQITYAN</sequence>
<organism evidence="2 3">
    <name type="scientific">Caenorhabditis auriculariae</name>
    <dbReference type="NCBI Taxonomy" id="2777116"/>
    <lineage>
        <taxon>Eukaryota</taxon>
        <taxon>Metazoa</taxon>
        <taxon>Ecdysozoa</taxon>
        <taxon>Nematoda</taxon>
        <taxon>Chromadorea</taxon>
        <taxon>Rhabditida</taxon>
        <taxon>Rhabditina</taxon>
        <taxon>Rhabditomorpha</taxon>
        <taxon>Rhabditoidea</taxon>
        <taxon>Rhabditidae</taxon>
        <taxon>Peloderinae</taxon>
        <taxon>Caenorhabditis</taxon>
    </lineage>
</organism>
<reference evidence="2" key="1">
    <citation type="submission" date="2020-10" db="EMBL/GenBank/DDBJ databases">
        <authorList>
            <person name="Kikuchi T."/>
        </authorList>
    </citation>
    <scope>NUCLEOTIDE SEQUENCE</scope>
    <source>
        <strain evidence="2">NKZ352</strain>
    </source>
</reference>
<evidence type="ECO:0000256" key="1">
    <source>
        <dbReference type="SAM" id="Phobius"/>
    </source>
</evidence>
<comment type="caution">
    <text evidence="2">The sequence shown here is derived from an EMBL/GenBank/DDBJ whole genome shotgun (WGS) entry which is preliminary data.</text>
</comment>
<keyword evidence="1" id="KW-1133">Transmembrane helix</keyword>
<name>A0A8S1HT52_9PELO</name>
<protein>
    <recommendedName>
        <fullName evidence="4">Serpentine receptor class gamma</fullName>
    </recommendedName>
</protein>
<dbReference type="Proteomes" id="UP000835052">
    <property type="component" value="Unassembled WGS sequence"/>
</dbReference>
<dbReference type="AlphaFoldDB" id="A0A8S1HT52"/>
<evidence type="ECO:0008006" key="4">
    <source>
        <dbReference type="Google" id="ProtNLM"/>
    </source>
</evidence>
<evidence type="ECO:0000313" key="3">
    <source>
        <dbReference type="Proteomes" id="UP000835052"/>
    </source>
</evidence>
<feature type="transmembrane region" description="Helical" evidence="1">
    <location>
        <begin position="50"/>
        <end position="73"/>
    </location>
</feature>
<keyword evidence="3" id="KW-1185">Reference proteome</keyword>
<keyword evidence="1" id="KW-0812">Transmembrane</keyword>
<keyword evidence="1" id="KW-0472">Membrane</keyword>
<accession>A0A8S1HT52</accession>
<dbReference type="EMBL" id="CAJGYM010000101">
    <property type="protein sequence ID" value="CAD6197688.1"/>
    <property type="molecule type" value="Genomic_DNA"/>
</dbReference>
<proteinExistence type="predicted"/>